<dbReference type="AlphaFoldDB" id="A0A1Q2GZH5"/>
<dbReference type="Proteomes" id="UP000188243">
    <property type="component" value="Chromosome"/>
</dbReference>
<dbReference type="Pfam" id="PF13302">
    <property type="entry name" value="Acetyltransf_3"/>
    <property type="match status" value="1"/>
</dbReference>
<feature type="domain" description="N-acetyltransferase" evidence="1">
    <location>
        <begin position="16"/>
        <end position="154"/>
    </location>
</feature>
<dbReference type="STRING" id="247523.B0W48_12420"/>
<dbReference type="EMBL" id="CP019628">
    <property type="protein sequence ID" value="AQQ00534.1"/>
    <property type="molecule type" value="Genomic_DNA"/>
</dbReference>
<evidence type="ECO:0000313" key="2">
    <source>
        <dbReference type="EMBL" id="AQQ00534.1"/>
    </source>
</evidence>
<name>A0A1Q2GZH5_9GAMM</name>
<organism evidence="2 3">
    <name type="scientific">Pseudoalteromonas aliena</name>
    <dbReference type="NCBI Taxonomy" id="247523"/>
    <lineage>
        <taxon>Bacteria</taxon>
        <taxon>Pseudomonadati</taxon>
        <taxon>Pseudomonadota</taxon>
        <taxon>Gammaproteobacteria</taxon>
        <taxon>Alteromonadales</taxon>
        <taxon>Pseudoalteromonadaceae</taxon>
        <taxon>Pseudoalteromonas</taxon>
    </lineage>
</organism>
<dbReference type="GO" id="GO:0016747">
    <property type="term" value="F:acyltransferase activity, transferring groups other than amino-acyl groups"/>
    <property type="evidence" value="ECO:0007669"/>
    <property type="project" value="InterPro"/>
</dbReference>
<dbReference type="SUPFAM" id="SSF55729">
    <property type="entry name" value="Acyl-CoA N-acyltransferases (Nat)"/>
    <property type="match status" value="1"/>
</dbReference>
<dbReference type="KEGG" id="paln:B0W48_12420"/>
<evidence type="ECO:0000259" key="1">
    <source>
        <dbReference type="Pfam" id="PF13302"/>
    </source>
</evidence>
<gene>
    <name evidence="2" type="ORF">B0W48_12420</name>
</gene>
<proteinExistence type="predicted"/>
<sequence>MSSQIKITSNETKDIFLQSISLDDANENYVAWLNDPLVNQYLETRFSKQDLNSVKSYISANLDNPLEQLFTIRTSNNNKHIGNIKVGSINKVHNIAQVSLFIGEKESWGKGYANQAIKLISQYAFKILQLRKLTAGAYSSNIGSTKAFIKSGYKNECTLKDHYLLNNKPCDLVQVSLFNESNPEAIKIAIT</sequence>
<reference evidence="2 3" key="1">
    <citation type="submission" date="2017-02" db="EMBL/GenBank/DDBJ databases">
        <title>Complete genome sequence of the cold-active Pseudoalteromonas aliena strain EH1 isolated from Arctic seawater.</title>
        <authorList>
            <person name="Kim E."/>
            <person name="Heo E."/>
            <person name="Kim H."/>
            <person name="Kim D."/>
        </authorList>
    </citation>
    <scope>NUCLEOTIDE SEQUENCE [LARGE SCALE GENOMIC DNA]</scope>
    <source>
        <strain evidence="2 3">EH1</strain>
    </source>
</reference>
<dbReference type="RefSeq" id="WP_077537222.1">
    <property type="nucleotide sequence ID" value="NZ_CANLYY010000061.1"/>
</dbReference>
<accession>A0A1Q2GZH5</accession>
<keyword evidence="2" id="KW-0808">Transferase</keyword>
<dbReference type="InterPro" id="IPR016181">
    <property type="entry name" value="Acyl_CoA_acyltransferase"/>
</dbReference>
<dbReference type="PANTHER" id="PTHR43415">
    <property type="entry name" value="SPERMIDINE N(1)-ACETYLTRANSFERASE"/>
    <property type="match status" value="1"/>
</dbReference>
<dbReference type="Gene3D" id="3.40.630.30">
    <property type="match status" value="1"/>
</dbReference>
<dbReference type="InterPro" id="IPR000182">
    <property type="entry name" value="GNAT_dom"/>
</dbReference>
<evidence type="ECO:0000313" key="3">
    <source>
        <dbReference type="Proteomes" id="UP000188243"/>
    </source>
</evidence>
<dbReference type="PANTHER" id="PTHR43415:SF3">
    <property type="entry name" value="GNAT-FAMILY ACETYLTRANSFERASE"/>
    <property type="match status" value="1"/>
</dbReference>
<protein>
    <submittedName>
        <fullName evidence="2">GNAT family N-acetyltransferase</fullName>
    </submittedName>
</protein>